<proteinExistence type="predicted"/>
<dbReference type="AlphaFoldDB" id="F5RDY3"/>
<reference evidence="1 2" key="1">
    <citation type="journal article" date="2011" name="J. Bacteriol.">
        <title>Genome sequence of Methyloversatilis universalis FAM5T, a methylotrophic representative of the order Rhodocyclales.</title>
        <authorList>
            <person name="Kittichotirat W."/>
            <person name="Good N.M."/>
            <person name="Hall R."/>
            <person name="Bringel F."/>
            <person name="Lajus A."/>
            <person name="Medigue C."/>
            <person name="Smalley N.E."/>
            <person name="Beck D."/>
            <person name="Bumgarner R."/>
            <person name="Vuilleumier S."/>
            <person name="Kalyuzhnaya M.G."/>
        </authorList>
    </citation>
    <scope>NUCLEOTIDE SEQUENCE [LARGE SCALE GENOMIC DNA]</scope>
    <source>
        <strain evidence="2">ATCC BAA-1314 / JCM 13912 / FAM5</strain>
    </source>
</reference>
<accession>F5RDY3</accession>
<dbReference type="Proteomes" id="UP000005019">
    <property type="component" value="Unassembled WGS sequence"/>
</dbReference>
<dbReference type="InterPro" id="IPR038396">
    <property type="entry name" value="SpoIIAA-like_sf"/>
</dbReference>
<dbReference type="InterPro" id="IPR021866">
    <property type="entry name" value="SpoIIAA-like"/>
</dbReference>
<dbReference type="Gene3D" id="3.40.50.10600">
    <property type="entry name" value="SpoIIaa-like domains"/>
    <property type="match status" value="1"/>
</dbReference>
<dbReference type="EMBL" id="AFHG01000052">
    <property type="protein sequence ID" value="EGK71114.1"/>
    <property type="molecule type" value="Genomic_DNA"/>
</dbReference>
<dbReference type="SUPFAM" id="SSF52091">
    <property type="entry name" value="SpoIIaa-like"/>
    <property type="match status" value="1"/>
</dbReference>
<sequence>MITSEYSGNLVTVTAFGEFTLADYREFEDLVNYRIKFEGIVNLLIDLRQMTDFTLDMALEELRFARAHSHDFGRIAVIAGSPWMVWTAWLSQVFVDADVTVFDDEAAARDWLAETTA</sequence>
<protein>
    <recommendedName>
        <fullName evidence="3">STAS/SEC14 domain-containing protein</fullName>
    </recommendedName>
</protein>
<evidence type="ECO:0000313" key="2">
    <source>
        <dbReference type="Proteomes" id="UP000005019"/>
    </source>
</evidence>
<dbReference type="eggNOG" id="ENOG5032SUS">
    <property type="taxonomic scope" value="Bacteria"/>
</dbReference>
<dbReference type="STRING" id="1000565.METUNv1_02500"/>
<organism evidence="1 2">
    <name type="scientific">Methyloversatilis universalis (strain ATCC BAA-1314 / DSM 25237 / JCM 13912 / CCUG 52030 / FAM5)</name>
    <dbReference type="NCBI Taxonomy" id="1000565"/>
    <lineage>
        <taxon>Bacteria</taxon>
        <taxon>Pseudomonadati</taxon>
        <taxon>Pseudomonadota</taxon>
        <taxon>Betaproteobacteria</taxon>
        <taxon>Nitrosomonadales</taxon>
        <taxon>Sterolibacteriaceae</taxon>
        <taxon>Methyloversatilis</taxon>
    </lineage>
</organism>
<dbReference type="InterPro" id="IPR036513">
    <property type="entry name" value="STAS_dom_sf"/>
</dbReference>
<dbReference type="OrthoDB" id="8562463at2"/>
<comment type="caution">
    <text evidence="1">The sequence shown here is derived from an EMBL/GenBank/DDBJ whole genome shotgun (WGS) entry which is preliminary data.</text>
</comment>
<evidence type="ECO:0000313" key="1">
    <source>
        <dbReference type="EMBL" id="EGK71114.1"/>
    </source>
</evidence>
<keyword evidence="2" id="KW-1185">Reference proteome</keyword>
<dbReference type="Pfam" id="PF11964">
    <property type="entry name" value="SpoIIAA-like"/>
    <property type="match status" value="1"/>
</dbReference>
<name>F5RDY3_METUF</name>
<evidence type="ECO:0008006" key="3">
    <source>
        <dbReference type="Google" id="ProtNLM"/>
    </source>
</evidence>
<dbReference type="RefSeq" id="WP_008062137.1">
    <property type="nucleotide sequence ID" value="NZ_AFHG01000052.1"/>
</dbReference>
<gene>
    <name evidence="1" type="ORF">METUNv1_02500</name>
</gene>